<feature type="transmembrane region" description="Helical" evidence="1">
    <location>
        <begin position="39"/>
        <end position="59"/>
    </location>
</feature>
<proteinExistence type="predicted"/>
<evidence type="ECO:0000313" key="3">
    <source>
        <dbReference type="Proteomes" id="UP001336835"/>
    </source>
</evidence>
<feature type="transmembrane region" description="Helical" evidence="1">
    <location>
        <begin position="219"/>
        <end position="244"/>
    </location>
</feature>
<feature type="transmembrane region" description="Helical" evidence="1">
    <location>
        <begin position="144"/>
        <end position="166"/>
    </location>
</feature>
<dbReference type="RefSeq" id="WP_330108341.1">
    <property type="nucleotide sequence ID" value="NZ_JAZDQT010000002.1"/>
</dbReference>
<evidence type="ECO:0008006" key="4">
    <source>
        <dbReference type="Google" id="ProtNLM"/>
    </source>
</evidence>
<feature type="transmembrane region" description="Helical" evidence="1">
    <location>
        <begin position="79"/>
        <end position="100"/>
    </location>
</feature>
<keyword evidence="1" id="KW-0472">Membrane</keyword>
<protein>
    <recommendedName>
        <fullName evidence="4">UbiA prenyltransferase family protein</fullName>
    </recommendedName>
</protein>
<feature type="transmembrane region" description="Helical" evidence="1">
    <location>
        <begin position="178"/>
        <end position="198"/>
    </location>
</feature>
<reference evidence="2 3" key="1">
    <citation type="submission" date="2024-01" db="EMBL/GenBank/DDBJ databases">
        <title>Pedobacter sp. nov., isolated from fresh soil.</title>
        <authorList>
            <person name="Le N.T.T."/>
        </authorList>
    </citation>
    <scope>NUCLEOTIDE SEQUENCE [LARGE SCALE GENOMIC DNA]</scope>
    <source>
        <strain evidence="2 3">KR3-3</strain>
    </source>
</reference>
<gene>
    <name evidence="2" type="ORF">VRU48_12965</name>
</gene>
<accession>A0ABU7I974</accession>
<feature type="transmembrane region" description="Helical" evidence="1">
    <location>
        <begin position="12"/>
        <end position="33"/>
    </location>
</feature>
<evidence type="ECO:0000313" key="2">
    <source>
        <dbReference type="EMBL" id="MEE1946025.1"/>
    </source>
</evidence>
<keyword evidence="1" id="KW-0812">Transmembrane</keyword>
<feature type="transmembrane region" description="Helical" evidence="1">
    <location>
        <begin position="112"/>
        <end position="132"/>
    </location>
</feature>
<evidence type="ECO:0000256" key="1">
    <source>
        <dbReference type="SAM" id="Phobius"/>
    </source>
</evidence>
<name>A0ABU7I974_9SPHI</name>
<keyword evidence="3" id="KW-1185">Reference proteome</keyword>
<feature type="transmembrane region" description="Helical" evidence="1">
    <location>
        <begin position="277"/>
        <end position="302"/>
    </location>
</feature>
<feature type="transmembrane region" description="Helical" evidence="1">
    <location>
        <begin position="250"/>
        <end position="270"/>
    </location>
</feature>
<dbReference type="EMBL" id="JAZDQT010000002">
    <property type="protein sequence ID" value="MEE1946025.1"/>
    <property type="molecule type" value="Genomic_DNA"/>
</dbReference>
<organism evidence="2 3">
    <name type="scientific">Pedobacter albus</name>
    <dbReference type="NCBI Taxonomy" id="3113905"/>
    <lineage>
        <taxon>Bacteria</taxon>
        <taxon>Pseudomonadati</taxon>
        <taxon>Bacteroidota</taxon>
        <taxon>Sphingobacteriia</taxon>
        <taxon>Sphingobacteriales</taxon>
        <taxon>Sphingobacteriaceae</taxon>
        <taxon>Pedobacter</taxon>
    </lineage>
</organism>
<dbReference type="Proteomes" id="UP001336835">
    <property type="component" value="Unassembled WGS sequence"/>
</dbReference>
<sequence>MVGKLIRSIFFGNYFVGILAVSLTIEACLQLGLPFPSATYFVLLFISPTVYYTYAYRGAMKLQKPTNLRAKWYADNRTFVKYSQWILFAVSMLLATYLFVKNIDGVLSLPKDYWASIVVILCAGAFYYGLLPRSFLSLNLRNKGWLKAFVIGFVWACCANVLLLIILKIELDINDKDWPLWIWLFVKNWMFCTVNAIMFDIKDYPTDANKDLRTFVVRYGLRATIFYILIPLLVIGLASLLIFAHYRHFHALQLLFNTLPFMATIIVAYSMRKRHKILYYLMVIDGLILFKSICGILGVLTYG</sequence>
<comment type="caution">
    <text evidence="2">The sequence shown here is derived from an EMBL/GenBank/DDBJ whole genome shotgun (WGS) entry which is preliminary data.</text>
</comment>
<keyword evidence="1" id="KW-1133">Transmembrane helix</keyword>